<feature type="transmembrane region" description="Helical" evidence="1">
    <location>
        <begin position="47"/>
        <end position="65"/>
    </location>
</feature>
<keyword evidence="1" id="KW-0812">Transmembrane</keyword>
<dbReference type="Proteomes" id="UP001320972">
    <property type="component" value="Unassembled WGS sequence"/>
</dbReference>
<evidence type="ECO:0000313" key="4">
    <source>
        <dbReference type="Proteomes" id="UP001320972"/>
    </source>
</evidence>
<keyword evidence="4" id="KW-1185">Reference proteome</keyword>
<gene>
    <name evidence="3" type="ORF">OB955_01930</name>
    <name evidence="2" type="ORF">OB960_03010</name>
</gene>
<evidence type="ECO:0000313" key="3">
    <source>
        <dbReference type="EMBL" id="MCU4971501.1"/>
    </source>
</evidence>
<comment type="caution">
    <text evidence="2">The sequence shown here is derived from an EMBL/GenBank/DDBJ whole genome shotgun (WGS) entry which is preliminary data.</text>
</comment>
<feature type="transmembrane region" description="Helical" evidence="1">
    <location>
        <begin position="112"/>
        <end position="129"/>
    </location>
</feature>
<accession>A0AAP2YVR0</accession>
<dbReference type="EMBL" id="JAOPKA010000001">
    <property type="protein sequence ID" value="MCU4740364.1"/>
    <property type="molecule type" value="Genomic_DNA"/>
</dbReference>
<feature type="transmembrane region" description="Helical" evidence="1">
    <location>
        <begin position="150"/>
        <end position="170"/>
    </location>
</feature>
<reference evidence="2 4" key="1">
    <citation type="submission" date="2022-09" db="EMBL/GenBank/DDBJ databases">
        <title>Enrichment on poylsaccharides allowed isolation of novel metabolic and taxonomic groups of Haloarchaea.</title>
        <authorList>
            <person name="Sorokin D.Y."/>
            <person name="Elcheninov A.G."/>
            <person name="Khizhniak T.V."/>
            <person name="Kolganova T.V."/>
            <person name="Kublanov I.V."/>
        </authorList>
    </citation>
    <scope>NUCLEOTIDE SEQUENCE</scope>
    <source>
        <strain evidence="3 4">AArc-m2/3/4</strain>
        <strain evidence="2">AArc-xg1-1</strain>
    </source>
</reference>
<keyword evidence="1" id="KW-1133">Transmembrane helix</keyword>
<feature type="transmembrane region" description="Helical" evidence="1">
    <location>
        <begin position="21"/>
        <end position="41"/>
    </location>
</feature>
<protein>
    <submittedName>
        <fullName evidence="2">Uncharacterized protein</fullName>
    </submittedName>
</protein>
<evidence type="ECO:0000256" key="1">
    <source>
        <dbReference type="SAM" id="Phobius"/>
    </source>
</evidence>
<dbReference type="EMBL" id="JAOPKB010000001">
    <property type="protein sequence ID" value="MCU4971501.1"/>
    <property type="molecule type" value="Genomic_DNA"/>
</dbReference>
<organism evidence="2 5">
    <name type="scientific">Natronoglomus mannanivorans</name>
    <dbReference type="NCBI Taxonomy" id="2979990"/>
    <lineage>
        <taxon>Archaea</taxon>
        <taxon>Methanobacteriati</taxon>
        <taxon>Methanobacteriota</taxon>
        <taxon>Stenosarchaea group</taxon>
        <taxon>Halobacteria</taxon>
        <taxon>Halobacteriales</taxon>
        <taxon>Natrialbaceae</taxon>
        <taxon>Natronoglomus</taxon>
    </lineage>
</organism>
<feature type="transmembrane region" description="Helical" evidence="1">
    <location>
        <begin position="86"/>
        <end position="106"/>
    </location>
</feature>
<evidence type="ECO:0000313" key="5">
    <source>
        <dbReference type="Proteomes" id="UP001321018"/>
    </source>
</evidence>
<dbReference type="AlphaFoldDB" id="A0AAP2YVR0"/>
<dbReference type="Proteomes" id="UP001321018">
    <property type="component" value="Unassembled WGS sequence"/>
</dbReference>
<sequence length="218" mass="23380">MSVIRRPGVLGQTTQRRLVGATSALSAAAIEALTVGTWFALVAVESRTIFTALAGLGVLLFGSLLRTGVLGSVTTDPYHRSQPMRFVAAIVLAASWLVWLLTAEWIGGLEGIAVAGAVLAVGLSIQFTLERRTYYRYRTDRLSQTVVSTIVPSVLVALGATVLLIATWLVDWSIVFALFPIGETTLTLEVGSIAAGFAGYGVFLFLAQQRRFHQLLTP</sequence>
<evidence type="ECO:0000313" key="2">
    <source>
        <dbReference type="EMBL" id="MCU4740364.1"/>
    </source>
</evidence>
<name>A0AAP2YVR0_9EURY</name>
<dbReference type="RefSeq" id="WP_338002198.1">
    <property type="nucleotide sequence ID" value="NZ_JAOPKA010000001.1"/>
</dbReference>
<proteinExistence type="predicted"/>
<feature type="transmembrane region" description="Helical" evidence="1">
    <location>
        <begin position="190"/>
        <end position="207"/>
    </location>
</feature>
<keyword evidence="1" id="KW-0472">Membrane</keyword>